<evidence type="ECO:0000313" key="2">
    <source>
        <dbReference type="Proteomes" id="UP000248616"/>
    </source>
</evidence>
<name>A0A2W7BSF7_9HYPH</name>
<gene>
    <name evidence="1" type="ORF">B5V02_35215</name>
</gene>
<comment type="caution">
    <text evidence="1">The sequence shown here is derived from an EMBL/GenBank/DDBJ whole genome shotgun (WGS) entry which is preliminary data.</text>
</comment>
<dbReference type="AlphaFoldDB" id="A0A2W7BSF7"/>
<dbReference type="RefSeq" id="WP_111548636.1">
    <property type="nucleotide sequence ID" value="NZ_JBHLYT010000044.1"/>
</dbReference>
<evidence type="ECO:0008006" key="3">
    <source>
        <dbReference type="Google" id="ProtNLM"/>
    </source>
</evidence>
<dbReference type="EMBL" id="MZXV01000080">
    <property type="protein sequence ID" value="PZV33572.1"/>
    <property type="molecule type" value="Genomic_DNA"/>
</dbReference>
<organism evidence="1 2">
    <name type="scientific">Mesorhizobium kowhaii</name>
    <dbReference type="NCBI Taxonomy" id="1300272"/>
    <lineage>
        <taxon>Bacteria</taxon>
        <taxon>Pseudomonadati</taxon>
        <taxon>Pseudomonadota</taxon>
        <taxon>Alphaproteobacteria</taxon>
        <taxon>Hyphomicrobiales</taxon>
        <taxon>Phyllobacteriaceae</taxon>
        <taxon>Mesorhizobium</taxon>
    </lineage>
</organism>
<accession>A0A2W7BSF7</accession>
<proteinExistence type="predicted"/>
<keyword evidence="2" id="KW-1185">Reference proteome</keyword>
<dbReference type="OrthoDB" id="8294122at2"/>
<evidence type="ECO:0000313" key="1">
    <source>
        <dbReference type="EMBL" id="PZV33572.1"/>
    </source>
</evidence>
<protein>
    <recommendedName>
        <fullName evidence="3">Flagellar protein FlgN</fullName>
    </recommendedName>
</protein>
<dbReference type="Proteomes" id="UP000248616">
    <property type="component" value="Unassembled WGS sequence"/>
</dbReference>
<sequence length="141" mass="15509">MADFSEFTANLPARTTASEAPIPFARPGNLAAIIGRIEEVVEEETAGIRNATNYDLKASNARKSRYLYELTRAMKGGSEAEFLEQHREGLTRLRQKLAKNEAAILAHLSAVNEVASLLRHAIQRAETDGTYSAGEFGWMKA</sequence>
<reference evidence="2" key="1">
    <citation type="submission" date="2017-03" db="EMBL/GenBank/DDBJ databases">
        <authorList>
            <person name="Safronova V.I."/>
            <person name="Sazanova A.L."/>
            <person name="Chirak E.R."/>
        </authorList>
    </citation>
    <scope>NUCLEOTIDE SEQUENCE [LARGE SCALE GENOMIC DNA]</scope>
    <source>
        <strain evidence="2">Ach-343</strain>
    </source>
</reference>